<name>A0A7S7SJ89_PALFE</name>
<feature type="region of interest" description="Disordered" evidence="1">
    <location>
        <begin position="1"/>
        <end position="33"/>
    </location>
</feature>
<protein>
    <submittedName>
        <fullName evidence="2">Uncharacterized protein</fullName>
    </submittedName>
</protein>
<proteinExistence type="predicted"/>
<dbReference type="EMBL" id="CP063849">
    <property type="protein sequence ID" value="QOY86226.1"/>
    <property type="molecule type" value="Genomic_DNA"/>
</dbReference>
<dbReference type="Proteomes" id="UP000593892">
    <property type="component" value="Chromosome"/>
</dbReference>
<evidence type="ECO:0000256" key="1">
    <source>
        <dbReference type="SAM" id="MobiDB-lite"/>
    </source>
</evidence>
<evidence type="ECO:0000313" key="3">
    <source>
        <dbReference type="Proteomes" id="UP000593892"/>
    </source>
</evidence>
<organism evidence="2 3">
    <name type="scientific">Paludibaculum fermentans</name>
    <dbReference type="NCBI Taxonomy" id="1473598"/>
    <lineage>
        <taxon>Bacteria</taxon>
        <taxon>Pseudomonadati</taxon>
        <taxon>Acidobacteriota</taxon>
        <taxon>Terriglobia</taxon>
        <taxon>Bryobacterales</taxon>
        <taxon>Bryobacteraceae</taxon>
        <taxon>Paludibaculum</taxon>
    </lineage>
</organism>
<accession>A0A7S7SJ89</accession>
<sequence>MASAAQVTANQANARLSTGPASAEGKAQSAQNARKHGLTSLALKIGEYERIEFDTLAAELRLQTRPTGCLEEELFHRILSHSWNLRRIETFESLILAETNPLAEPGPEAANLDRYARYRRDLERSLYRALNELRKLQTERSALLLQRAPAIQSFAENAPLADVTRLQPLVDERFSGPLHEQILAKLRFEGGIPIAIEYSQGLSNRFVQHADSGKPLAQFVG</sequence>
<gene>
    <name evidence="2" type="ORF">IRI77_25910</name>
</gene>
<dbReference type="KEGG" id="pfer:IRI77_25910"/>
<evidence type="ECO:0000313" key="2">
    <source>
        <dbReference type="EMBL" id="QOY86226.1"/>
    </source>
</evidence>
<feature type="compositionally biased region" description="Polar residues" evidence="1">
    <location>
        <begin position="1"/>
        <end position="20"/>
    </location>
</feature>
<dbReference type="RefSeq" id="WP_194447895.1">
    <property type="nucleotide sequence ID" value="NZ_CP063849.1"/>
</dbReference>
<keyword evidence="3" id="KW-1185">Reference proteome</keyword>
<dbReference type="AlphaFoldDB" id="A0A7S7SJ89"/>
<reference evidence="2 3" key="1">
    <citation type="submission" date="2020-10" db="EMBL/GenBank/DDBJ databases">
        <title>Complete genome sequence of Paludibaculum fermentans P105T, a facultatively anaerobic acidobacterium capable of dissimilatory Fe(III) reduction.</title>
        <authorList>
            <person name="Dedysh S.N."/>
            <person name="Beletsky A.V."/>
            <person name="Kulichevskaya I.S."/>
            <person name="Mardanov A.V."/>
            <person name="Ravin N.V."/>
        </authorList>
    </citation>
    <scope>NUCLEOTIDE SEQUENCE [LARGE SCALE GENOMIC DNA]</scope>
    <source>
        <strain evidence="2 3">P105</strain>
    </source>
</reference>